<accession>A0A0D8XH44</accession>
<dbReference type="GO" id="GO:0005634">
    <property type="term" value="C:nucleus"/>
    <property type="evidence" value="ECO:0007669"/>
    <property type="project" value="UniProtKB-SubCell"/>
</dbReference>
<evidence type="ECO:0000256" key="7">
    <source>
        <dbReference type="ARBA" id="ARBA00023042"/>
    </source>
</evidence>
<keyword evidence="10" id="KW-0175">Coiled coil</keyword>
<dbReference type="Gene3D" id="3.40.50.150">
    <property type="entry name" value="Vaccinia Virus protein VP39"/>
    <property type="match status" value="2"/>
</dbReference>
<organism evidence="13 14">
    <name type="scientific">Dictyocaulus viviparus</name>
    <name type="common">Bovine lungworm</name>
    <dbReference type="NCBI Taxonomy" id="29172"/>
    <lineage>
        <taxon>Eukaryota</taxon>
        <taxon>Metazoa</taxon>
        <taxon>Ecdysozoa</taxon>
        <taxon>Nematoda</taxon>
        <taxon>Chromadorea</taxon>
        <taxon>Rhabditida</taxon>
        <taxon>Rhabditina</taxon>
        <taxon>Rhabditomorpha</taxon>
        <taxon>Strongyloidea</taxon>
        <taxon>Metastrongylidae</taxon>
        <taxon>Dictyocaulus</taxon>
    </lineage>
</organism>
<keyword evidence="8" id="KW-0539">Nucleus</keyword>
<keyword evidence="3 13" id="KW-0489">Methyltransferase</keyword>
<keyword evidence="6" id="KW-0694">RNA-binding</keyword>
<dbReference type="GO" id="GO:0003723">
    <property type="term" value="F:RNA binding"/>
    <property type="evidence" value="ECO:0007669"/>
    <property type="project" value="UniProtKB-KW"/>
</dbReference>
<dbReference type="OrthoDB" id="10248867at2759"/>
<evidence type="ECO:0000256" key="1">
    <source>
        <dbReference type="ARBA" id="ARBA00004123"/>
    </source>
</evidence>
<dbReference type="AlphaFoldDB" id="A0A0D8XH44"/>
<evidence type="ECO:0000256" key="5">
    <source>
        <dbReference type="ARBA" id="ARBA00022691"/>
    </source>
</evidence>
<dbReference type="InterPro" id="IPR019331">
    <property type="entry name" value="FAM192A/Fyv6_N"/>
</dbReference>
<evidence type="ECO:0000313" key="14">
    <source>
        <dbReference type="Proteomes" id="UP000053766"/>
    </source>
</evidence>
<reference evidence="13 14" key="1">
    <citation type="submission" date="2013-11" db="EMBL/GenBank/DDBJ databases">
        <title>Draft genome of the bovine lungworm Dictyocaulus viviparus.</title>
        <authorList>
            <person name="Mitreva M."/>
        </authorList>
    </citation>
    <scope>NUCLEOTIDE SEQUENCE [LARGE SCALE GENOMIC DNA]</scope>
    <source>
        <strain evidence="13 14">HannoverDv2000</strain>
    </source>
</reference>
<dbReference type="STRING" id="29172.A0A0D8XH44"/>
<dbReference type="Pfam" id="PF10187">
    <property type="entry name" value="FAM192A_Fyv6_N"/>
    <property type="match status" value="1"/>
</dbReference>
<keyword evidence="5" id="KW-0949">S-adenosyl-L-methionine</keyword>
<keyword evidence="7" id="KW-0507">mRNA processing</keyword>
<evidence type="ECO:0000256" key="4">
    <source>
        <dbReference type="ARBA" id="ARBA00022679"/>
    </source>
</evidence>
<dbReference type="Pfam" id="PF03291">
    <property type="entry name" value="mRNA_G-N7_MeTrfase"/>
    <property type="match status" value="2"/>
</dbReference>
<feature type="compositionally biased region" description="Basic and acidic residues" evidence="11">
    <location>
        <begin position="17"/>
        <end position="29"/>
    </location>
</feature>
<name>A0A0D8XH44_DICVI</name>
<evidence type="ECO:0000259" key="12">
    <source>
        <dbReference type="PROSITE" id="PS51562"/>
    </source>
</evidence>
<dbReference type="EC" id="2.1.1.56" evidence="2"/>
<evidence type="ECO:0000256" key="11">
    <source>
        <dbReference type="SAM" id="MobiDB-lite"/>
    </source>
</evidence>
<gene>
    <name evidence="13" type="ORF">DICVIV_10054</name>
</gene>
<dbReference type="InterPro" id="IPR004971">
    <property type="entry name" value="mRNA_G-N7_MeTrfase_dom"/>
</dbReference>
<evidence type="ECO:0000256" key="2">
    <source>
        <dbReference type="ARBA" id="ARBA00011926"/>
    </source>
</evidence>
<sequence>MSSGFVTSSELEELRKKRQEEWEKVRKPNDPIAAPEPETCTKSLYEQLRDNKEAKQAEIDEARRFKNLIRGIDEDESDFLARVSELKAAEIRKAKKEEEEALREAAIARNQQSLIDPPTVSQLKVLPKEDRPPISKQAAILSSAIKRKSTSNNDDNATEKLSRLDENRRACQTNCQQPTMTAMRIIGSIPGIGTYEASRYILPQLAKLILTLIQCKLSSDSASSDSDDEEDPYIPVLQTTVPQKKAEVLHLLRKESDNKYFRPRVLDLACGKGGDLRKWRIANVKSVVMTDVAQVSLNQAKERYDEMAQRERFNLFSAEFIHADCCKISTTQKFDLVSCQFALHYSFIDEQSARTFLLNATETLRPGGYFIGTLPDAERIVWERGLFYVEKNSDGLICRKFPYNDKLNSYQINNRLLGRWSARQNNGEFRNSVCSIQYEDKEELNKPPLFGAKFHFSLDSQVDCPEFLAYFPLLKQWSARQNNGEFRNSVCSIQYEDKEELNKPPLFGAKFHFSLDSQVDCPEFLAYFPLLKQWQYRLKLVEQTFKVA</sequence>
<feature type="coiled-coil region" evidence="10">
    <location>
        <begin position="45"/>
        <end position="111"/>
    </location>
</feature>
<evidence type="ECO:0000313" key="13">
    <source>
        <dbReference type="EMBL" id="KJH43918.1"/>
    </source>
</evidence>
<evidence type="ECO:0000256" key="10">
    <source>
        <dbReference type="SAM" id="Coils"/>
    </source>
</evidence>
<dbReference type="SUPFAM" id="SSF53335">
    <property type="entry name" value="S-adenosyl-L-methionine-dependent methyltransferases"/>
    <property type="match status" value="1"/>
</dbReference>
<dbReference type="CDD" id="cd02440">
    <property type="entry name" value="AdoMet_MTases"/>
    <property type="match status" value="1"/>
</dbReference>
<evidence type="ECO:0000256" key="6">
    <source>
        <dbReference type="ARBA" id="ARBA00022884"/>
    </source>
</evidence>
<dbReference type="InterPro" id="IPR039753">
    <property type="entry name" value="RG7MT1"/>
</dbReference>
<comment type="subcellular location">
    <subcellularLocation>
        <location evidence="1">Nucleus</location>
    </subcellularLocation>
</comment>
<evidence type="ECO:0000256" key="3">
    <source>
        <dbReference type="ARBA" id="ARBA00022603"/>
    </source>
</evidence>
<comment type="catalytic activity">
    <reaction evidence="9">
        <text>a 5'-end (5'-triphosphoguanosine)-ribonucleoside in mRNA + S-adenosyl-L-methionine = a 5'-end (N(7)-methyl 5'-triphosphoguanosine)-ribonucleoside in mRNA + S-adenosyl-L-homocysteine</text>
        <dbReference type="Rhea" id="RHEA:67008"/>
        <dbReference type="Rhea" id="RHEA-COMP:17166"/>
        <dbReference type="Rhea" id="RHEA-COMP:17167"/>
        <dbReference type="ChEBI" id="CHEBI:57856"/>
        <dbReference type="ChEBI" id="CHEBI:59789"/>
        <dbReference type="ChEBI" id="CHEBI:156461"/>
        <dbReference type="ChEBI" id="CHEBI:167617"/>
        <dbReference type="EC" id="2.1.1.56"/>
    </reaction>
</comment>
<evidence type="ECO:0000256" key="8">
    <source>
        <dbReference type="ARBA" id="ARBA00023242"/>
    </source>
</evidence>
<dbReference type="PANTHER" id="PTHR12189:SF2">
    <property type="entry name" value="MRNA CAP GUANINE-N7 METHYLTRANSFERASE"/>
    <property type="match status" value="1"/>
</dbReference>
<keyword evidence="14" id="KW-1185">Reference proteome</keyword>
<proteinExistence type="predicted"/>
<evidence type="ECO:0000256" key="9">
    <source>
        <dbReference type="ARBA" id="ARBA00044712"/>
    </source>
</evidence>
<protein>
    <recommendedName>
        <fullName evidence="2">mRNA (guanine-N(7))-methyltransferase</fullName>
        <ecNumber evidence="2">2.1.1.56</ecNumber>
    </recommendedName>
</protein>
<feature type="region of interest" description="Disordered" evidence="11">
    <location>
        <begin position="17"/>
        <end position="38"/>
    </location>
</feature>
<keyword evidence="4 13" id="KW-0808">Transferase</keyword>
<dbReference type="GO" id="GO:0004482">
    <property type="term" value="F:mRNA 5'-cap (guanine-N7-)-methyltransferase activity"/>
    <property type="evidence" value="ECO:0007669"/>
    <property type="project" value="UniProtKB-EC"/>
</dbReference>
<feature type="region of interest" description="Disordered" evidence="11">
    <location>
        <begin position="143"/>
        <end position="164"/>
    </location>
</feature>
<keyword evidence="7" id="KW-0506">mRNA capping</keyword>
<dbReference type="EMBL" id="KN716515">
    <property type="protein sequence ID" value="KJH43918.1"/>
    <property type="molecule type" value="Genomic_DNA"/>
</dbReference>
<dbReference type="InterPro" id="IPR029063">
    <property type="entry name" value="SAM-dependent_MTases_sf"/>
</dbReference>
<dbReference type="PANTHER" id="PTHR12189">
    <property type="entry name" value="MRNA GUANINE-7- METHYLTRANSFERASE"/>
    <property type="match status" value="1"/>
</dbReference>
<dbReference type="Proteomes" id="UP000053766">
    <property type="component" value="Unassembled WGS sequence"/>
</dbReference>
<feature type="domain" description="MRNA cap 0 methyltransferase" evidence="12">
    <location>
        <begin position="241"/>
        <end position="548"/>
    </location>
</feature>
<reference evidence="14" key="2">
    <citation type="journal article" date="2016" name="Sci. Rep.">
        <title>Dictyocaulus viviparus genome, variome and transcriptome elucidate lungworm biology and support future intervention.</title>
        <authorList>
            <person name="McNulty S.N."/>
            <person name="Strube C."/>
            <person name="Rosa B.A."/>
            <person name="Martin J.C."/>
            <person name="Tyagi R."/>
            <person name="Choi Y.J."/>
            <person name="Wang Q."/>
            <person name="Hallsworth Pepin K."/>
            <person name="Zhang X."/>
            <person name="Ozersky P."/>
            <person name="Wilson R.K."/>
            <person name="Sternberg P.W."/>
            <person name="Gasser R.B."/>
            <person name="Mitreva M."/>
        </authorList>
    </citation>
    <scope>NUCLEOTIDE SEQUENCE [LARGE SCALE GENOMIC DNA]</scope>
    <source>
        <strain evidence="14">HannoverDv2000</strain>
    </source>
</reference>
<dbReference type="PROSITE" id="PS51562">
    <property type="entry name" value="RNA_CAP0_MT"/>
    <property type="match status" value="1"/>
</dbReference>